<evidence type="ECO:0000256" key="15">
    <source>
        <dbReference type="ARBA" id="ARBA00074309"/>
    </source>
</evidence>
<keyword evidence="4" id="KW-0597">Phosphoprotein</keyword>
<dbReference type="PANTHER" id="PTHR10721">
    <property type="entry name" value="MITOCHONDRIAL IMPORT INNER MEMBRANE TRANSLOCASE SUBUNIT TIM44"/>
    <property type="match status" value="1"/>
</dbReference>
<evidence type="ECO:0000256" key="12">
    <source>
        <dbReference type="ARBA" id="ARBA00023136"/>
    </source>
</evidence>
<evidence type="ECO:0000256" key="16">
    <source>
        <dbReference type="PIRNR" id="PIRNR037871"/>
    </source>
</evidence>
<dbReference type="SMART" id="SM00978">
    <property type="entry name" value="Tim44"/>
    <property type="match status" value="1"/>
</dbReference>
<comment type="subcellular location">
    <subcellularLocation>
        <location evidence="1">Mitochondrion inner membrane</location>
        <topology evidence="1">Peripheral membrane protein</topology>
        <orientation evidence="1">Matrix side</orientation>
    </subcellularLocation>
</comment>
<dbReference type="GO" id="GO:0051087">
    <property type="term" value="F:protein-folding chaperone binding"/>
    <property type="evidence" value="ECO:0007669"/>
    <property type="project" value="InterPro"/>
</dbReference>
<evidence type="ECO:0000313" key="20">
    <source>
        <dbReference type="RefSeq" id="XP_014475458.1"/>
    </source>
</evidence>
<accession>A0A6P3XB21</accession>
<dbReference type="GO" id="GO:0030150">
    <property type="term" value="P:protein import into mitochondrial matrix"/>
    <property type="evidence" value="ECO:0007669"/>
    <property type="project" value="InterPro"/>
</dbReference>
<dbReference type="KEGG" id="dqu:106744863"/>
<dbReference type="GO" id="GO:0005524">
    <property type="term" value="F:ATP binding"/>
    <property type="evidence" value="ECO:0007669"/>
    <property type="project" value="UniProtKB-KW"/>
</dbReference>
<reference evidence="20" key="1">
    <citation type="submission" date="2025-08" db="UniProtKB">
        <authorList>
            <consortium name="RefSeq"/>
        </authorList>
    </citation>
    <scope>IDENTIFICATION</scope>
</reference>
<evidence type="ECO:0000256" key="14">
    <source>
        <dbReference type="ARBA" id="ARBA00063163"/>
    </source>
</evidence>
<evidence type="ECO:0000256" key="8">
    <source>
        <dbReference type="ARBA" id="ARBA00022927"/>
    </source>
</evidence>
<keyword evidence="19" id="KW-1185">Reference proteome</keyword>
<name>A0A6P3XB21_DINQU</name>
<evidence type="ECO:0000256" key="4">
    <source>
        <dbReference type="ARBA" id="ARBA00022553"/>
    </source>
</evidence>
<comment type="similarity">
    <text evidence="2 16">Belongs to the Tim44 family.</text>
</comment>
<evidence type="ECO:0000313" key="19">
    <source>
        <dbReference type="Proteomes" id="UP000515204"/>
    </source>
</evidence>
<organism evidence="19 20">
    <name type="scientific">Dinoponera quadriceps</name>
    <name type="common">South American ant</name>
    <dbReference type="NCBI Taxonomy" id="609295"/>
    <lineage>
        <taxon>Eukaryota</taxon>
        <taxon>Metazoa</taxon>
        <taxon>Ecdysozoa</taxon>
        <taxon>Arthropoda</taxon>
        <taxon>Hexapoda</taxon>
        <taxon>Insecta</taxon>
        <taxon>Pterygota</taxon>
        <taxon>Neoptera</taxon>
        <taxon>Endopterygota</taxon>
        <taxon>Hymenoptera</taxon>
        <taxon>Apocrita</taxon>
        <taxon>Aculeata</taxon>
        <taxon>Formicoidea</taxon>
        <taxon>Formicidae</taxon>
        <taxon>Ponerinae</taxon>
        <taxon>Ponerini</taxon>
        <taxon>Dinoponera</taxon>
    </lineage>
</organism>
<dbReference type="InterPro" id="IPR017303">
    <property type="entry name" value="Tim44"/>
</dbReference>
<dbReference type="RefSeq" id="XP_014475458.1">
    <property type="nucleotide sequence ID" value="XM_014619972.1"/>
</dbReference>
<evidence type="ECO:0000256" key="2">
    <source>
        <dbReference type="ARBA" id="ARBA00009597"/>
    </source>
</evidence>
<dbReference type="InterPro" id="IPR039544">
    <property type="entry name" value="Tim44-like"/>
</dbReference>
<keyword evidence="9" id="KW-0809">Transit peptide</keyword>
<keyword evidence="3 16" id="KW-0813">Transport</keyword>
<dbReference type="AlphaFoldDB" id="A0A6P3XB21"/>
<evidence type="ECO:0000256" key="17">
    <source>
        <dbReference type="SAM" id="Coils"/>
    </source>
</evidence>
<evidence type="ECO:0000256" key="1">
    <source>
        <dbReference type="ARBA" id="ARBA00004443"/>
    </source>
</evidence>
<evidence type="ECO:0000256" key="9">
    <source>
        <dbReference type="ARBA" id="ARBA00022946"/>
    </source>
</evidence>
<proteinExistence type="inferred from homology"/>
<keyword evidence="12 16" id="KW-0472">Membrane</keyword>
<dbReference type="Pfam" id="PF04280">
    <property type="entry name" value="Tim44"/>
    <property type="match status" value="1"/>
</dbReference>
<protein>
    <recommendedName>
        <fullName evidence="15 16">Mitochondrial import inner membrane translocase subunit TIM44</fullName>
    </recommendedName>
</protein>
<dbReference type="Gene3D" id="3.10.450.240">
    <property type="match status" value="1"/>
</dbReference>
<feature type="coiled-coil region" evidence="17">
    <location>
        <begin position="97"/>
        <end position="172"/>
    </location>
</feature>
<dbReference type="GO" id="GO:0005743">
    <property type="term" value="C:mitochondrial inner membrane"/>
    <property type="evidence" value="ECO:0007669"/>
    <property type="project" value="UniProtKB-SubCell"/>
</dbReference>
<evidence type="ECO:0000259" key="18">
    <source>
        <dbReference type="SMART" id="SM00978"/>
    </source>
</evidence>
<dbReference type="GeneID" id="106744863"/>
<keyword evidence="7" id="KW-0067">ATP-binding</keyword>
<evidence type="ECO:0000256" key="7">
    <source>
        <dbReference type="ARBA" id="ARBA00022840"/>
    </source>
</evidence>
<keyword evidence="17" id="KW-0175">Coiled coil</keyword>
<evidence type="ECO:0000256" key="3">
    <source>
        <dbReference type="ARBA" id="ARBA00022448"/>
    </source>
</evidence>
<evidence type="ECO:0000256" key="13">
    <source>
        <dbReference type="ARBA" id="ARBA00057148"/>
    </source>
</evidence>
<dbReference type="InterPro" id="IPR032710">
    <property type="entry name" value="NTF2-like_dom_sf"/>
</dbReference>
<comment type="function">
    <text evidence="13">Essential component of the PAM complex, a complex required for the translocation of transit peptide-containing proteins from the inner membrane into the mitochondrial matrix in an ATP-dependent manner. Recruits mitochondrial HSP70 to drive protein translocation into the matrix using ATP as an energy source.</text>
</comment>
<evidence type="ECO:0000256" key="6">
    <source>
        <dbReference type="ARBA" id="ARBA00022792"/>
    </source>
</evidence>
<evidence type="ECO:0000256" key="10">
    <source>
        <dbReference type="ARBA" id="ARBA00023010"/>
    </source>
</evidence>
<dbReference type="Proteomes" id="UP000515204">
    <property type="component" value="Unplaced"/>
</dbReference>
<dbReference type="OrthoDB" id="10265990at2759"/>
<keyword evidence="6 16" id="KW-0999">Mitochondrion inner membrane</keyword>
<dbReference type="FunFam" id="3.10.450.240:FF:000001">
    <property type="entry name" value="Mitochondrial import inner membrane translocase subunit TIM44"/>
    <property type="match status" value="1"/>
</dbReference>
<evidence type="ECO:0000256" key="11">
    <source>
        <dbReference type="ARBA" id="ARBA00023128"/>
    </source>
</evidence>
<dbReference type="SUPFAM" id="SSF54427">
    <property type="entry name" value="NTF2-like"/>
    <property type="match status" value="1"/>
</dbReference>
<keyword evidence="8 16" id="KW-0653">Protein transport</keyword>
<comment type="subunit">
    <text evidence="14">Probable component of the PAM complex at least composed of a mitochondrial HSP70 protein, GRPEL1 or GRPEL2, TIMM44, TIMM16/PAM16 and TIMM14/DNAJC19. The complex interacts with the TIMM23 component of the TIM23 complex. Interacts with SLC25A4/ANT1 and SLC25A5/ANT2; leading to inhibit the presequence translocase TIMM23, thereby promoting stabilization of PINK1.</text>
</comment>
<evidence type="ECO:0000256" key="5">
    <source>
        <dbReference type="ARBA" id="ARBA00022741"/>
    </source>
</evidence>
<keyword evidence="11 16" id="KW-0496">Mitochondrion</keyword>
<dbReference type="PANTHER" id="PTHR10721:SF1">
    <property type="entry name" value="MITOCHONDRIAL IMPORT INNER MEMBRANE TRANSLOCASE SUBUNIT TIM44"/>
    <property type="match status" value="1"/>
</dbReference>
<dbReference type="PIRSF" id="PIRSF037871">
    <property type="entry name" value="TIM44"/>
    <property type="match status" value="1"/>
</dbReference>
<gene>
    <name evidence="20" type="primary">LOC106744863</name>
</gene>
<keyword evidence="10 16" id="KW-0811">Translocation</keyword>
<keyword evidence="5" id="KW-0547">Nucleotide-binding</keyword>
<feature type="domain" description="Tim44-like" evidence="18">
    <location>
        <begin position="328"/>
        <end position="477"/>
    </location>
</feature>
<dbReference type="InterPro" id="IPR007379">
    <property type="entry name" value="Tim44-like_dom"/>
</dbReference>
<sequence>MAKLETRCAFRQHSTHSRGIFFTQEADKSFVNKMFQNIATCRACLKGAVRSVQSTGNLQNVKMARERLLLWQTSMDNMLRVQPIRLYSNPARRPSFLSQFVENIKQEMRKNKEMKQSLEKFREEAQKLEQSEALRMARQKFNTVESEANKSSEVIKEKLDTLKEKVQEVIDDASKTELGKRAGQLSEGITKSARDAAEAISEKSQALGKTGAFQTISNTAEAVRNELDQHGILGQVYVQPKKLRKRKEVTIELKDIMPDQKTTGMEVHKDFMFSNAWQKFKDNNPYVNKIMDWKMKYDESDNAVLRASRLLTDKVTDIVGGLFQKTELSETLTEICKLDPNFSRIQFLKDCETDFIPNILEAMVRGELEILKDWCHEAPYNVIAQPLKEVQKLGYRLDSKILDIDNVDLLMGKMMDQGPVLIIGFQCQQIMCVRNSKNEVVEGDPQKVMRVNYVWVLCRDRTELNPKAAWRLLDLSATSSEQLV</sequence>